<protein>
    <recommendedName>
        <fullName evidence="4">DUF3919 domain-containing protein</fullName>
    </recommendedName>
</protein>
<evidence type="ECO:0000313" key="2">
    <source>
        <dbReference type="EMBL" id="GIP18906.1"/>
    </source>
</evidence>
<feature type="transmembrane region" description="Helical" evidence="1">
    <location>
        <begin position="12"/>
        <end position="32"/>
    </location>
</feature>
<proteinExistence type="predicted"/>
<keyword evidence="1" id="KW-0472">Membrane</keyword>
<dbReference type="Pfam" id="PF13057">
    <property type="entry name" value="DUF3919"/>
    <property type="match status" value="1"/>
</dbReference>
<keyword evidence="1" id="KW-0812">Transmembrane</keyword>
<dbReference type="Proteomes" id="UP000683139">
    <property type="component" value="Unassembled WGS sequence"/>
</dbReference>
<evidence type="ECO:0000313" key="3">
    <source>
        <dbReference type="Proteomes" id="UP000683139"/>
    </source>
</evidence>
<dbReference type="EMBL" id="BOSE01000011">
    <property type="protein sequence ID" value="GIP18906.1"/>
    <property type="molecule type" value="Genomic_DNA"/>
</dbReference>
<dbReference type="RefSeq" id="WP_213519564.1">
    <property type="nucleotide sequence ID" value="NZ_BOSE01000011.1"/>
</dbReference>
<dbReference type="AlphaFoldDB" id="A0A920CZI1"/>
<evidence type="ECO:0008006" key="4">
    <source>
        <dbReference type="Google" id="ProtNLM"/>
    </source>
</evidence>
<keyword evidence="1" id="KW-1133">Transmembrane helix</keyword>
<sequence>MLRNRHSLPWHWLIMMQLLIGSLLITFCAYTFRIPVEQVSIVSSDQLALDAMSGMPMKVEVSYPGLGSVSIEDPKELLQLKTIFQELFAAGSKEPVTKRSKFAISGVMHYLDQDPSYFIIDAKSFSFNDEYVSSLNISAQIRQLQSQFIDKLLTEDMIVAALNEPTNSVASLVDGKLTPLGQSERVRLMNDISMAGRVIDFSPITQLDHQPVAHYVLQLNDSSDVNKHWLHIDAYDSGYFVVYDLLDETNHHAYFKLETLSQSETQL</sequence>
<gene>
    <name evidence="2" type="ORF">J40TS1_45480</name>
</gene>
<dbReference type="InterPro" id="IPR025031">
    <property type="entry name" value="DUF3919"/>
</dbReference>
<comment type="caution">
    <text evidence="2">The sequence shown here is derived from an EMBL/GenBank/DDBJ whole genome shotgun (WGS) entry which is preliminary data.</text>
</comment>
<name>A0A920CZI1_9BACL</name>
<evidence type="ECO:0000256" key="1">
    <source>
        <dbReference type="SAM" id="Phobius"/>
    </source>
</evidence>
<keyword evidence="3" id="KW-1185">Reference proteome</keyword>
<accession>A0A920CZI1</accession>
<reference evidence="2" key="1">
    <citation type="submission" date="2021-03" db="EMBL/GenBank/DDBJ databases">
        <title>Antimicrobial resistance genes in bacteria isolated from Japanese honey, and their potential for conferring macrolide and lincosamide resistance in the American foulbrood pathogen Paenibacillus larvae.</title>
        <authorList>
            <person name="Okamoto M."/>
            <person name="Kumagai M."/>
            <person name="Kanamori H."/>
            <person name="Takamatsu D."/>
        </authorList>
    </citation>
    <scope>NUCLEOTIDE SEQUENCE</scope>
    <source>
        <strain evidence="2">J40TS1</strain>
    </source>
</reference>
<organism evidence="2 3">
    <name type="scientific">Paenibacillus montaniterrae</name>
    <dbReference type="NCBI Taxonomy" id="429341"/>
    <lineage>
        <taxon>Bacteria</taxon>
        <taxon>Bacillati</taxon>
        <taxon>Bacillota</taxon>
        <taxon>Bacilli</taxon>
        <taxon>Bacillales</taxon>
        <taxon>Paenibacillaceae</taxon>
        <taxon>Paenibacillus</taxon>
    </lineage>
</organism>